<feature type="compositionally biased region" description="Basic and acidic residues" evidence="2">
    <location>
        <begin position="118"/>
        <end position="128"/>
    </location>
</feature>
<organism evidence="3 4">
    <name type="scientific">Chara braunii</name>
    <name type="common">Braun's stonewort</name>
    <dbReference type="NCBI Taxonomy" id="69332"/>
    <lineage>
        <taxon>Eukaryota</taxon>
        <taxon>Viridiplantae</taxon>
        <taxon>Streptophyta</taxon>
        <taxon>Charophyceae</taxon>
        <taxon>Charales</taxon>
        <taxon>Characeae</taxon>
        <taxon>Chara</taxon>
    </lineage>
</organism>
<keyword evidence="1" id="KW-0175">Coiled coil</keyword>
<feature type="compositionally biased region" description="Basic and acidic residues" evidence="2">
    <location>
        <begin position="1061"/>
        <end position="1076"/>
    </location>
</feature>
<feature type="compositionally biased region" description="Basic and acidic residues" evidence="2">
    <location>
        <begin position="1019"/>
        <end position="1040"/>
    </location>
</feature>
<gene>
    <name evidence="3" type="ORF">CBR_g12224</name>
</gene>
<dbReference type="Proteomes" id="UP000265515">
    <property type="component" value="Unassembled WGS sequence"/>
</dbReference>
<feature type="region of interest" description="Disordered" evidence="2">
    <location>
        <begin position="1000"/>
        <end position="1121"/>
    </location>
</feature>
<feature type="compositionally biased region" description="Acidic residues" evidence="2">
    <location>
        <begin position="240"/>
        <end position="256"/>
    </location>
</feature>
<evidence type="ECO:0000256" key="1">
    <source>
        <dbReference type="SAM" id="Coils"/>
    </source>
</evidence>
<reference evidence="3 4" key="1">
    <citation type="journal article" date="2018" name="Cell">
        <title>The Chara Genome: Secondary Complexity and Implications for Plant Terrestrialization.</title>
        <authorList>
            <person name="Nishiyama T."/>
            <person name="Sakayama H."/>
            <person name="Vries J.D."/>
            <person name="Buschmann H."/>
            <person name="Saint-Marcoux D."/>
            <person name="Ullrich K.K."/>
            <person name="Haas F.B."/>
            <person name="Vanderstraeten L."/>
            <person name="Becker D."/>
            <person name="Lang D."/>
            <person name="Vosolsobe S."/>
            <person name="Rombauts S."/>
            <person name="Wilhelmsson P.K.I."/>
            <person name="Janitza P."/>
            <person name="Kern R."/>
            <person name="Heyl A."/>
            <person name="Rumpler F."/>
            <person name="Villalobos L.I.A.C."/>
            <person name="Clay J.M."/>
            <person name="Skokan R."/>
            <person name="Toyoda A."/>
            <person name="Suzuki Y."/>
            <person name="Kagoshima H."/>
            <person name="Schijlen E."/>
            <person name="Tajeshwar N."/>
            <person name="Catarino B."/>
            <person name="Hetherington A.J."/>
            <person name="Saltykova A."/>
            <person name="Bonnot C."/>
            <person name="Breuninger H."/>
            <person name="Symeonidi A."/>
            <person name="Radhakrishnan G.V."/>
            <person name="Van Nieuwerburgh F."/>
            <person name="Deforce D."/>
            <person name="Chang C."/>
            <person name="Karol K.G."/>
            <person name="Hedrich R."/>
            <person name="Ulvskov P."/>
            <person name="Glockner G."/>
            <person name="Delwiche C.F."/>
            <person name="Petrasek J."/>
            <person name="Van de Peer Y."/>
            <person name="Friml J."/>
            <person name="Beilby M."/>
            <person name="Dolan L."/>
            <person name="Kohara Y."/>
            <person name="Sugano S."/>
            <person name="Fujiyama A."/>
            <person name="Delaux P.-M."/>
            <person name="Quint M."/>
            <person name="TheiBen G."/>
            <person name="Hagemann M."/>
            <person name="Harholt J."/>
            <person name="Dunand C."/>
            <person name="Zachgo S."/>
            <person name="Langdale J."/>
            <person name="Maumus F."/>
            <person name="Straeten D.V.D."/>
            <person name="Gould S.B."/>
            <person name="Rensing S.A."/>
        </authorList>
    </citation>
    <scope>NUCLEOTIDE SEQUENCE [LARGE SCALE GENOMIC DNA]</scope>
    <source>
        <strain evidence="3 4">S276</strain>
    </source>
</reference>
<evidence type="ECO:0000256" key="2">
    <source>
        <dbReference type="SAM" id="MobiDB-lite"/>
    </source>
</evidence>
<name>A0A388KRF3_CHABU</name>
<feature type="compositionally biased region" description="Basic and acidic residues" evidence="2">
    <location>
        <begin position="142"/>
        <end position="153"/>
    </location>
</feature>
<feature type="compositionally biased region" description="Low complexity" evidence="2">
    <location>
        <begin position="213"/>
        <end position="226"/>
    </location>
</feature>
<protein>
    <recommendedName>
        <fullName evidence="5">Sfi1 spindle body domain-containing protein</fullName>
    </recommendedName>
</protein>
<dbReference type="OrthoDB" id="1922948at2759"/>
<evidence type="ECO:0008006" key="5">
    <source>
        <dbReference type="Google" id="ProtNLM"/>
    </source>
</evidence>
<dbReference type="STRING" id="69332.A0A388KRF3"/>
<feature type="region of interest" description="Disordered" evidence="2">
    <location>
        <begin position="1"/>
        <end position="322"/>
    </location>
</feature>
<feature type="coiled-coil region" evidence="1">
    <location>
        <begin position="755"/>
        <end position="782"/>
    </location>
</feature>
<dbReference type="EMBL" id="BFEA01000169">
    <property type="protein sequence ID" value="GBG72650.1"/>
    <property type="molecule type" value="Genomic_DNA"/>
</dbReference>
<dbReference type="AlphaFoldDB" id="A0A388KRF3"/>
<feature type="region of interest" description="Disordered" evidence="2">
    <location>
        <begin position="868"/>
        <end position="895"/>
    </location>
</feature>
<feature type="compositionally biased region" description="Basic and acidic residues" evidence="2">
    <location>
        <begin position="1"/>
        <end position="14"/>
    </location>
</feature>
<sequence length="1121" mass="125456">MAEVITEKGDESLQERQLSARGQPMRDGQQSARGGPLQDGQHSARGGPSQDGQQSARSQAMREGQQSARGPLQDGQPSKHDDQEPSAPGASTREGQQSARGNPQEGQRSARGGALQEEQSRDGSEMGSRRTSSLGDASEASRSNDELVTERKPLPTGPADQDMRVDDGKDFTGDDFPSAEPPKSARSVRMSDGHSGGAADMANSLPPLEPPKSSRSQRSAGARSGAETGRKSGAATQIEMNEDEEEDENEDGENEDPNANSAGLPRAAGASEAISQASSARSGRRQWGPPVGKLHLGDKMQTDQQENSSRGRRVSWSRASDTSSEMSFRTRNIVENFRVNLKSMRNWGEDDTSMRLAFEQLDNLAENTKTVHSALESNRVMFEQQLLAARRRRVCIAFRAWWNETQRAQKRRHAAKQRFVMVLKLKTAKIMHAWKDLTASQRKVWRLEPSALKLMGQHCLCRVWGTWRRMTMQTQFKLELERREEQLALVLEERWRVGVFRRGNNVLYRRRLSRAFKAFKEGVEIKKAKASFSRYAIRLLQKGKNHRILQAWKQIAEFKAMKSRWGDAVAVKLRKKKMQRIFLALRHVTAQQRLTKHCIQWFRRRRMQRAMRPAFAAMAAAAGVRKEKNTKLKYVQSRLDRGRMARAFRAMAQVCSRQAMRKKVAARAIKRMQRWRLALAFRAWVLVMQMGADGKVCKLGEQFEQLQNENKSLKADVARLARIIDARDWNKERVAELVKAGEVLAGERAALTKLVGRLRREQMEVEGRRNEHEDEIRNIKDRLLSGNFVQRNKLLVKGASSFNSLVRALKSDVLASANARSEPELLYAVDKLSMDQISVFPDGELHVKAIKDGKDGTALPIRRLKTRHQPRRPPPVTTAATAGSVTPTRTVSPYPLQPRERISQREPVMVTSAPQGYLDDGYFPAEKPWAAGSSRNSDVLPENIDVNMRQRSTPDSQSTGGAHVMWAYEVEDAGRSARVTSYENPIATSGVYTVSEGQYSMQEQQVEPTRGHNGIGRGSRTEDVEERGDLETTARADSRLRARGPLPPRPKRPASAGAVSGRRDSRDSWFSHEGKRPVLMSAPLPEDRGASRTHVTDVSTSASGPWQAGRAWSPANSTESL</sequence>
<feature type="compositionally biased region" description="Polar residues" evidence="2">
    <location>
        <begin position="50"/>
        <end position="68"/>
    </location>
</feature>
<feature type="compositionally biased region" description="Low complexity" evidence="2">
    <location>
        <begin position="877"/>
        <end position="888"/>
    </location>
</feature>
<feature type="compositionally biased region" description="Polar residues" evidence="2">
    <location>
        <begin position="93"/>
        <end position="107"/>
    </location>
</feature>
<keyword evidence="4" id="KW-1185">Reference proteome</keyword>
<accession>A0A388KRF3</accession>
<comment type="caution">
    <text evidence="3">The sequence shown here is derived from an EMBL/GenBank/DDBJ whole genome shotgun (WGS) entry which is preliminary data.</text>
</comment>
<proteinExistence type="predicted"/>
<dbReference type="Gramene" id="GBG72650">
    <property type="protein sequence ID" value="GBG72650"/>
    <property type="gene ID" value="CBR_g12224"/>
</dbReference>
<evidence type="ECO:0000313" key="4">
    <source>
        <dbReference type="Proteomes" id="UP000265515"/>
    </source>
</evidence>
<feature type="compositionally biased region" description="Basic and acidic residues" evidence="2">
    <location>
        <begin position="161"/>
        <end position="172"/>
    </location>
</feature>
<evidence type="ECO:0000313" key="3">
    <source>
        <dbReference type="EMBL" id="GBG72650.1"/>
    </source>
</evidence>